<comment type="pathway">
    <text evidence="1">Metabolic intermediate biosynthesis; chorismate biosynthesis; chorismate from D-erythrose 4-phosphate and phosphoenolpyruvate: step 7/7.</text>
</comment>
<dbReference type="Gene3D" id="3.60.150.10">
    <property type="entry name" value="Chorismate synthase AroC"/>
    <property type="match status" value="1"/>
</dbReference>
<keyword evidence="8" id="KW-1185">Reference proteome</keyword>
<dbReference type="InterPro" id="IPR020541">
    <property type="entry name" value="Chorismate_synthase_CS"/>
</dbReference>
<organism evidence="7 8">
    <name type="scientific">Methanocorpusculum vombati</name>
    <dbReference type="NCBI Taxonomy" id="3002864"/>
    <lineage>
        <taxon>Archaea</taxon>
        <taxon>Methanobacteriati</taxon>
        <taxon>Methanobacteriota</taxon>
        <taxon>Stenosarchaea group</taxon>
        <taxon>Methanomicrobia</taxon>
        <taxon>Methanomicrobiales</taxon>
        <taxon>Methanocorpusculaceae</taxon>
        <taxon>Methanocorpusculum</taxon>
    </lineage>
</organism>
<comment type="similarity">
    <text evidence="2">Belongs to the chorismate synthase family.</text>
</comment>
<comment type="caution">
    <text evidence="7">The sequence shown here is derived from an EMBL/GenBank/DDBJ whole genome shotgun (WGS) entry which is preliminary data.</text>
</comment>
<evidence type="ECO:0000256" key="2">
    <source>
        <dbReference type="ARBA" id="ARBA00008014"/>
    </source>
</evidence>
<evidence type="ECO:0000256" key="1">
    <source>
        <dbReference type="ARBA" id="ARBA00005044"/>
    </source>
</evidence>
<accession>A0ABT4IQG5</accession>
<dbReference type="RefSeq" id="WP_268923820.1">
    <property type="nucleotide sequence ID" value="NZ_JAPTGC010000038.1"/>
</dbReference>
<evidence type="ECO:0000313" key="8">
    <source>
        <dbReference type="Proteomes" id="UP001141336"/>
    </source>
</evidence>
<keyword evidence="6 7" id="KW-0456">Lyase</keyword>
<reference evidence="7" key="1">
    <citation type="submission" date="2022-12" db="EMBL/GenBank/DDBJ databases">
        <title>Isolation and characterisation of novel Methanocorpusculum spp. from native Australian herbivores indicates the genus is ancestrally host-associated.</title>
        <authorList>
            <person name="Volmer J.G."/>
            <person name="Soo R.M."/>
            <person name="Evans P.N."/>
            <person name="Hoedt E.C."/>
            <person name="Astorga Alsina A.L."/>
            <person name="Woodcroft B.J."/>
            <person name="Tyson G.W."/>
            <person name="Hugenholtz P."/>
            <person name="Morrison M."/>
        </authorList>
    </citation>
    <scope>NUCLEOTIDE SEQUENCE</scope>
    <source>
        <strain evidence="7">CW153</strain>
    </source>
</reference>
<dbReference type="EC" id="4.2.3.5" evidence="3"/>
<dbReference type="PROSITE" id="PS00789">
    <property type="entry name" value="CHORISMATE_SYNTHASE_3"/>
    <property type="match status" value="1"/>
</dbReference>
<dbReference type="PANTHER" id="PTHR21085:SF0">
    <property type="entry name" value="CHORISMATE SYNTHASE"/>
    <property type="match status" value="1"/>
</dbReference>
<dbReference type="InterPro" id="IPR000453">
    <property type="entry name" value="Chorismate_synth"/>
</dbReference>
<evidence type="ECO:0000256" key="6">
    <source>
        <dbReference type="ARBA" id="ARBA00023239"/>
    </source>
</evidence>
<sequence length="89" mass="9078">GRVAAATNHAGGVLGGMANGSVLDFSVAFKPTPSIARVQQTVNLRDGTNADLSVRGRHDPCIANRGAIVVEAMTAFVLADLCVRGGFLG</sequence>
<dbReference type="Pfam" id="PF01264">
    <property type="entry name" value="Chorismate_synt"/>
    <property type="match status" value="1"/>
</dbReference>
<evidence type="ECO:0000256" key="3">
    <source>
        <dbReference type="ARBA" id="ARBA00013036"/>
    </source>
</evidence>
<dbReference type="SUPFAM" id="SSF103263">
    <property type="entry name" value="Chorismate synthase, AroC"/>
    <property type="match status" value="1"/>
</dbReference>
<name>A0ABT4IQG5_9EURY</name>
<dbReference type="InterPro" id="IPR035904">
    <property type="entry name" value="Chorismate_synth_AroC_sf"/>
</dbReference>
<dbReference type="EMBL" id="JAPTGC010000038">
    <property type="protein sequence ID" value="MCZ0863554.1"/>
    <property type="molecule type" value="Genomic_DNA"/>
</dbReference>
<evidence type="ECO:0000256" key="4">
    <source>
        <dbReference type="ARBA" id="ARBA00022605"/>
    </source>
</evidence>
<dbReference type="GO" id="GO:0004107">
    <property type="term" value="F:chorismate synthase activity"/>
    <property type="evidence" value="ECO:0007669"/>
    <property type="project" value="UniProtKB-EC"/>
</dbReference>
<evidence type="ECO:0000313" key="7">
    <source>
        <dbReference type="EMBL" id="MCZ0863554.1"/>
    </source>
</evidence>
<protein>
    <recommendedName>
        <fullName evidence="3">chorismate synthase</fullName>
        <ecNumber evidence="3">4.2.3.5</ecNumber>
    </recommendedName>
</protein>
<keyword evidence="5" id="KW-0057">Aromatic amino acid biosynthesis</keyword>
<dbReference type="PANTHER" id="PTHR21085">
    <property type="entry name" value="CHORISMATE SYNTHASE"/>
    <property type="match status" value="1"/>
</dbReference>
<evidence type="ECO:0000256" key="5">
    <source>
        <dbReference type="ARBA" id="ARBA00023141"/>
    </source>
</evidence>
<gene>
    <name evidence="7" type="ORF">O0S09_09910</name>
</gene>
<keyword evidence="4" id="KW-0028">Amino-acid biosynthesis</keyword>
<proteinExistence type="inferred from homology"/>
<dbReference type="Proteomes" id="UP001141336">
    <property type="component" value="Unassembled WGS sequence"/>
</dbReference>
<feature type="non-terminal residue" evidence="7">
    <location>
        <position position="1"/>
    </location>
</feature>